<dbReference type="RefSeq" id="WP_010010615.1">
    <property type="nucleotide sequence ID" value="NZ_AZCN01000055.1"/>
</dbReference>
<keyword evidence="2" id="KW-0808">Transferase</keyword>
<dbReference type="PANTHER" id="PTHR43415:SF3">
    <property type="entry name" value="GNAT-FAMILY ACETYLTRANSFERASE"/>
    <property type="match status" value="1"/>
</dbReference>
<reference evidence="2 3" key="1">
    <citation type="journal article" date="2015" name="Genome Announc.">
        <title>Expanding the biotechnology potential of lactobacilli through comparative genomics of 213 strains and associated genera.</title>
        <authorList>
            <person name="Sun Z."/>
            <person name="Harris H.M."/>
            <person name="McCann A."/>
            <person name="Guo C."/>
            <person name="Argimon S."/>
            <person name="Zhang W."/>
            <person name="Yang X."/>
            <person name="Jeffery I.B."/>
            <person name="Cooney J.C."/>
            <person name="Kagawa T.F."/>
            <person name="Liu W."/>
            <person name="Song Y."/>
            <person name="Salvetti E."/>
            <person name="Wrobel A."/>
            <person name="Rasinkangas P."/>
            <person name="Parkhill J."/>
            <person name="Rea M.C."/>
            <person name="O'Sullivan O."/>
            <person name="Ritari J."/>
            <person name="Douillard F.P."/>
            <person name="Paul Ross R."/>
            <person name="Yang R."/>
            <person name="Briner A.E."/>
            <person name="Felis G.E."/>
            <person name="de Vos W.M."/>
            <person name="Barrangou R."/>
            <person name="Klaenhammer T.R."/>
            <person name="Caufield P.W."/>
            <person name="Cui Y."/>
            <person name="Zhang H."/>
            <person name="O'Toole P.W."/>
        </authorList>
    </citation>
    <scope>NUCLEOTIDE SEQUENCE [LARGE SCALE GENOMIC DNA]</scope>
    <source>
        <strain evidence="2 3">DSM 20001</strain>
    </source>
</reference>
<dbReference type="Proteomes" id="UP000051181">
    <property type="component" value="Unassembled WGS sequence"/>
</dbReference>
<keyword evidence="2" id="KW-0012">Acyltransferase</keyword>
<evidence type="ECO:0000259" key="1">
    <source>
        <dbReference type="PROSITE" id="PS51186"/>
    </source>
</evidence>
<dbReference type="GO" id="GO:0016747">
    <property type="term" value="F:acyltransferase activity, transferring groups other than amino-acyl groups"/>
    <property type="evidence" value="ECO:0007669"/>
    <property type="project" value="InterPro"/>
</dbReference>
<accession>A0A0R1EZP7</accession>
<comment type="caution">
    <text evidence="2">The sequence shown here is derived from an EMBL/GenBank/DDBJ whole genome shotgun (WGS) entry which is preliminary data.</text>
</comment>
<protein>
    <submittedName>
        <fullName evidence="2">Sortase related acyltransferase</fullName>
    </submittedName>
</protein>
<gene>
    <name evidence="2" type="ORF">FD22_GL001879</name>
</gene>
<sequence>MQIKFQRAQHSDLPFIVKVYNKTVASRMVTADLEPVTVVQREPWFAAHQQRRRPLWLITADGQPAGWLSLSDYYGRAAYHNTVEISLYIDEQFRGQHIGQQSLAFVEQQAPTLGIKTVLSFIFGHNQPSLHLFTKQGYRQWGKLPQVAELDGEFRDLVILGKQIN</sequence>
<dbReference type="AlphaFoldDB" id="A0A0R1EZP7"/>
<dbReference type="CDD" id="cd04301">
    <property type="entry name" value="NAT_SF"/>
    <property type="match status" value="1"/>
</dbReference>
<dbReference type="eggNOG" id="COG1247">
    <property type="taxonomic scope" value="Bacteria"/>
</dbReference>
<evidence type="ECO:0000313" key="3">
    <source>
        <dbReference type="Proteomes" id="UP000051181"/>
    </source>
</evidence>
<dbReference type="PATRIC" id="fig|913848.6.peg.1921"/>
<dbReference type="PANTHER" id="PTHR43415">
    <property type="entry name" value="SPERMIDINE N(1)-ACETYLTRANSFERASE"/>
    <property type="match status" value="1"/>
</dbReference>
<dbReference type="GeneID" id="65917689"/>
<organism evidence="2 3">
    <name type="scientific">Loigolactobacillus coryniformis subsp. coryniformis KCTC 3167 = DSM 20001</name>
    <dbReference type="NCBI Taxonomy" id="913848"/>
    <lineage>
        <taxon>Bacteria</taxon>
        <taxon>Bacillati</taxon>
        <taxon>Bacillota</taxon>
        <taxon>Bacilli</taxon>
        <taxon>Lactobacillales</taxon>
        <taxon>Lactobacillaceae</taxon>
        <taxon>Loigolactobacillus</taxon>
    </lineage>
</organism>
<dbReference type="PROSITE" id="PS51186">
    <property type="entry name" value="GNAT"/>
    <property type="match status" value="1"/>
</dbReference>
<dbReference type="InterPro" id="IPR000182">
    <property type="entry name" value="GNAT_dom"/>
</dbReference>
<dbReference type="Gene3D" id="3.40.630.30">
    <property type="match status" value="1"/>
</dbReference>
<dbReference type="InterPro" id="IPR016181">
    <property type="entry name" value="Acyl_CoA_acyltransferase"/>
</dbReference>
<name>A0A0R1EZP7_9LACO</name>
<dbReference type="Pfam" id="PF00583">
    <property type="entry name" value="Acetyltransf_1"/>
    <property type="match status" value="1"/>
</dbReference>
<dbReference type="EMBL" id="AZCN01000055">
    <property type="protein sequence ID" value="KRK15148.1"/>
    <property type="molecule type" value="Genomic_DNA"/>
</dbReference>
<dbReference type="SUPFAM" id="SSF55729">
    <property type="entry name" value="Acyl-CoA N-acyltransferases (Nat)"/>
    <property type="match status" value="1"/>
</dbReference>
<evidence type="ECO:0000313" key="2">
    <source>
        <dbReference type="EMBL" id="KRK15148.1"/>
    </source>
</evidence>
<proteinExistence type="predicted"/>
<feature type="domain" description="N-acetyltransferase" evidence="1">
    <location>
        <begin position="3"/>
        <end position="165"/>
    </location>
</feature>